<dbReference type="AlphaFoldDB" id="A0AAN1FLX6"/>
<dbReference type="Gene3D" id="2.60.120.260">
    <property type="entry name" value="Galactose-binding domain-like"/>
    <property type="match status" value="3"/>
</dbReference>
<reference evidence="4" key="1">
    <citation type="submission" date="2016-12" db="EMBL/GenBank/DDBJ databases">
        <title>Comparative genomic analysis reveals the diversity, evolution, and environmental adaptation strategies of the genus Vibrio.</title>
        <authorList>
            <person name="Lin H."/>
            <person name="Wang X."/>
            <person name="Zhang X.-H."/>
        </authorList>
    </citation>
    <scope>NUCLEOTIDE SEQUENCE [LARGE SCALE GENOMIC DNA]</scope>
    <source>
        <strain evidence="4">QT6D1</strain>
    </source>
</reference>
<evidence type="ECO:0000256" key="1">
    <source>
        <dbReference type="SAM" id="SignalP"/>
    </source>
</evidence>
<dbReference type="InterPro" id="IPR032979">
    <property type="entry name" value="ENGase"/>
</dbReference>
<feature type="chain" id="PRO_5042907592" description="Cytosolic endo-beta-N-acetylglucosaminidase TIM barrel domain-containing protein" evidence="1">
    <location>
        <begin position="27"/>
        <end position="828"/>
    </location>
</feature>
<dbReference type="KEGG" id="vsh:BSZ05_25205"/>
<dbReference type="Gene3D" id="3.20.20.80">
    <property type="entry name" value="Glycosidases"/>
    <property type="match status" value="1"/>
</dbReference>
<evidence type="ECO:0000313" key="4">
    <source>
        <dbReference type="Proteomes" id="UP000197092"/>
    </source>
</evidence>
<proteinExistence type="predicted"/>
<dbReference type="InterPro" id="IPR005201">
    <property type="entry name" value="TIM_ENGase"/>
</dbReference>
<sequence length="828" mass="93445">MLKKNHKKQCVLISLFFICLAPFSKAETLNKKTYTWFLNKPTDSTSEITRIQDWDVSASYEGYLNKSVTPLNTSRSYQWTDSDHGGTNHRYSLIVRNRGTVISIPSDPQTDVSGFRFQHWAYIDKYIFFGGSYSEGTILAPDPFLIDQAHSNGVKIYGTVFLPEGNHGGQIEDAEALIVDDFSVMNKLTQIAKDLNFDGWFINLESPWHHSPARTEVIRRSLKDYLENTDHEGVEYIPYIPRTDSPMGGLPNSITDNNIDNAASIYGHSGYELNYWEVNNKFDTKKQYLMFIDEPVWRLLGGGESAHIENNCLEAYNSISELFLSGNQGSSTWKGLKYFTKKRVIVGGTLPLLPYCLEDVKGGLFNIAPFGRVSLSGDHIGKMIDDKSDNTHDYVDLGAGVQNVQLDLGQSVPIYGIDVWRYFDDNRKYNNVVITISESPSFEEQFVVFNNDNENIHNLGYGSDMVYSETASGKRIDVSGKKARYINFYSNGSNKNPSNHIVEAKVYTKRIELSEFSKIKKTNILKGRSSEERHYQYLQYMTDGDSSNSQQFTVLPDGKQYVTFDLGSVKPLTSLNIRHYYFDGRTYNDVIVETSMNPYFINGETTILYNNDIDGSYGLGVGDDEAYSETSTGLLVNGRNIPTRYIRLHSNGSNVNLGNHYVEIEAFVTPTLSTFNAAKGKLVSTIETSVNLERITDGIWNSTHAYADLQAGLASIEIDLEKVESVKGVKTWRYFGDGRVYKDIVIQLLDEKHDVLKTLFNNDQDSSSIFGPGNDNEYSERDLGYWVGTNENNIDARYIKLSSQGSSTNEGNHYVEVEVDAILTTDNF</sequence>
<accession>A0AAN1FLX6</accession>
<feature type="signal peptide" evidence="1">
    <location>
        <begin position="1"/>
        <end position="26"/>
    </location>
</feature>
<protein>
    <recommendedName>
        <fullName evidence="2">Cytosolic endo-beta-N-acetylglucosaminidase TIM barrel domain-containing protein</fullName>
    </recommendedName>
</protein>
<dbReference type="GO" id="GO:0005829">
    <property type="term" value="C:cytosol"/>
    <property type="evidence" value="ECO:0007669"/>
    <property type="project" value="UniProtKB-SubCell"/>
</dbReference>
<dbReference type="RefSeq" id="WP_161494000.1">
    <property type="nucleotide sequence ID" value="NZ_CP018309.1"/>
</dbReference>
<dbReference type="Proteomes" id="UP000197092">
    <property type="component" value="Chromosome 2"/>
</dbReference>
<name>A0AAN1FLX6_9VIBR</name>
<evidence type="ECO:0000313" key="3">
    <source>
        <dbReference type="EMBL" id="ASI93053.1"/>
    </source>
</evidence>
<dbReference type="PANTHER" id="PTHR13246">
    <property type="entry name" value="ENDO BETA N-ACETYLGLUCOSAMINIDASE"/>
    <property type="match status" value="1"/>
</dbReference>
<dbReference type="GO" id="GO:0033925">
    <property type="term" value="F:mannosyl-glycoprotein endo-beta-N-acetylglucosaminidase activity"/>
    <property type="evidence" value="ECO:0007669"/>
    <property type="project" value="InterPro"/>
</dbReference>
<dbReference type="EMBL" id="CP018309">
    <property type="protein sequence ID" value="ASI93053.1"/>
    <property type="molecule type" value="Genomic_DNA"/>
</dbReference>
<dbReference type="Pfam" id="PF03644">
    <property type="entry name" value="Glyco_hydro_85"/>
    <property type="match status" value="1"/>
</dbReference>
<dbReference type="PANTHER" id="PTHR13246:SF1">
    <property type="entry name" value="CYTOSOLIC ENDO-BETA-N-ACETYLGLUCOSAMINIDASE"/>
    <property type="match status" value="1"/>
</dbReference>
<gene>
    <name evidence="3" type="ORF">BSZ05_25205</name>
</gene>
<evidence type="ECO:0000259" key="2">
    <source>
        <dbReference type="Pfam" id="PF03644"/>
    </source>
</evidence>
<organism evidence="3 4">
    <name type="scientific">Vibrio mediterranei</name>
    <dbReference type="NCBI Taxonomy" id="689"/>
    <lineage>
        <taxon>Bacteria</taxon>
        <taxon>Pseudomonadati</taxon>
        <taxon>Pseudomonadota</taxon>
        <taxon>Gammaproteobacteria</taxon>
        <taxon>Vibrionales</taxon>
        <taxon>Vibrionaceae</taxon>
        <taxon>Vibrio</taxon>
    </lineage>
</organism>
<keyword evidence="1" id="KW-0732">Signal</keyword>
<feature type="domain" description="Cytosolic endo-beta-N-acetylglucosaminidase TIM barrel" evidence="2">
    <location>
        <begin position="110"/>
        <end position="228"/>
    </location>
</feature>